<evidence type="ECO:0000256" key="7">
    <source>
        <dbReference type="ARBA" id="ARBA00023180"/>
    </source>
</evidence>
<feature type="domain" description="Glycosyltransferase 61 catalytic" evidence="14">
    <location>
        <begin position="295"/>
        <end position="409"/>
    </location>
</feature>
<dbReference type="InterPro" id="IPR049625">
    <property type="entry name" value="Glyco_transf_61_cat"/>
</dbReference>
<keyword evidence="16" id="KW-1185">Reference proteome</keyword>
<dbReference type="OMA" id="GHCELNR"/>
<reference evidence="15" key="2">
    <citation type="submission" date="2025-08" db="UniProtKB">
        <authorList>
            <consortium name="Ensembl"/>
        </authorList>
    </citation>
    <scope>IDENTIFICATION</scope>
</reference>
<reference evidence="16" key="1">
    <citation type="journal article" date="2002" name="Science">
        <title>The draft genome of Ciona intestinalis: insights into chordate and vertebrate origins.</title>
        <authorList>
            <person name="Dehal P."/>
            <person name="Satou Y."/>
            <person name="Campbell R.K."/>
            <person name="Chapman J."/>
            <person name="Degnan B."/>
            <person name="De Tomaso A."/>
            <person name="Davidson B."/>
            <person name="Di Gregorio A."/>
            <person name="Gelpke M."/>
            <person name="Goodstein D.M."/>
            <person name="Harafuji N."/>
            <person name="Hastings K.E."/>
            <person name="Ho I."/>
            <person name="Hotta K."/>
            <person name="Huang W."/>
            <person name="Kawashima T."/>
            <person name="Lemaire P."/>
            <person name="Martinez D."/>
            <person name="Meinertzhagen I.A."/>
            <person name="Necula S."/>
            <person name="Nonaka M."/>
            <person name="Putnam N."/>
            <person name="Rash S."/>
            <person name="Saiga H."/>
            <person name="Satake M."/>
            <person name="Terry A."/>
            <person name="Yamada L."/>
            <person name="Wang H.G."/>
            <person name="Awazu S."/>
            <person name="Azumi K."/>
            <person name="Boore J."/>
            <person name="Branno M."/>
            <person name="Chin-Bow S."/>
            <person name="DeSantis R."/>
            <person name="Doyle S."/>
            <person name="Francino P."/>
            <person name="Keys D.N."/>
            <person name="Haga S."/>
            <person name="Hayashi H."/>
            <person name="Hino K."/>
            <person name="Imai K.S."/>
            <person name="Inaba K."/>
            <person name="Kano S."/>
            <person name="Kobayashi K."/>
            <person name="Kobayashi M."/>
            <person name="Lee B.I."/>
            <person name="Makabe K.W."/>
            <person name="Manohar C."/>
            <person name="Matassi G."/>
            <person name="Medina M."/>
            <person name="Mochizuki Y."/>
            <person name="Mount S."/>
            <person name="Morishita T."/>
            <person name="Miura S."/>
            <person name="Nakayama A."/>
            <person name="Nishizaka S."/>
            <person name="Nomoto H."/>
            <person name="Ohta F."/>
            <person name="Oishi K."/>
            <person name="Rigoutsos I."/>
            <person name="Sano M."/>
            <person name="Sasaki A."/>
            <person name="Sasakura Y."/>
            <person name="Shoguchi E."/>
            <person name="Shin-i T."/>
            <person name="Spagnuolo A."/>
            <person name="Stainier D."/>
            <person name="Suzuki M.M."/>
            <person name="Tassy O."/>
            <person name="Takatori N."/>
            <person name="Tokuoka M."/>
            <person name="Yagi K."/>
            <person name="Yoshizaki F."/>
            <person name="Wada S."/>
            <person name="Zhang C."/>
            <person name="Hyatt P.D."/>
            <person name="Larimer F."/>
            <person name="Detter C."/>
            <person name="Doggett N."/>
            <person name="Glavina T."/>
            <person name="Hawkins T."/>
            <person name="Richardson P."/>
            <person name="Lucas S."/>
            <person name="Kohara Y."/>
            <person name="Levine M."/>
            <person name="Satoh N."/>
            <person name="Rokhsar D.S."/>
        </authorList>
    </citation>
    <scope>NUCLEOTIDE SEQUENCE [LARGE SCALE GENOMIC DNA]</scope>
</reference>
<dbReference type="GO" id="GO:0005788">
    <property type="term" value="C:endoplasmic reticulum lumen"/>
    <property type="evidence" value="ECO:0000318"/>
    <property type="project" value="GO_Central"/>
</dbReference>
<evidence type="ECO:0000256" key="10">
    <source>
        <dbReference type="ARBA" id="ARBA00042574"/>
    </source>
</evidence>
<evidence type="ECO:0000256" key="11">
    <source>
        <dbReference type="ARBA" id="ARBA00048317"/>
    </source>
</evidence>
<dbReference type="PANTHER" id="PTHR20961">
    <property type="entry name" value="GLYCOSYLTRANSFERASE"/>
    <property type="match status" value="1"/>
</dbReference>
<keyword evidence="5 13" id="KW-0732">Signal</keyword>
<dbReference type="FunCoup" id="F6VWH1">
    <property type="interactions" value="2"/>
</dbReference>
<dbReference type="Proteomes" id="UP000008144">
    <property type="component" value="Unassembled WGS sequence"/>
</dbReference>
<feature type="signal peptide" evidence="13">
    <location>
        <begin position="1"/>
        <end position="19"/>
    </location>
</feature>
<feature type="chain" id="PRO_5003344058" description="EGF domain-specific O-linked N-acetylglucosamine transferase" evidence="13">
    <location>
        <begin position="20"/>
        <end position="515"/>
    </location>
</feature>
<comment type="similarity">
    <text evidence="1">Belongs to the glycosyltransferase 61 family.</text>
</comment>
<dbReference type="InterPro" id="IPR007657">
    <property type="entry name" value="Glycosyltransferase_61"/>
</dbReference>
<dbReference type="AlphaFoldDB" id="F6VWH1"/>
<dbReference type="Ensembl" id="ENSCINT00000027913.2">
    <property type="protein sequence ID" value="ENSCINP00000027667.2"/>
    <property type="gene ID" value="ENSCING00000015723.2"/>
</dbReference>
<evidence type="ECO:0000256" key="9">
    <source>
        <dbReference type="ARBA" id="ARBA00040944"/>
    </source>
</evidence>
<gene>
    <name evidence="15" type="primary">LOC100176976</name>
</gene>
<comment type="catalytic activity">
    <reaction evidence="11">
        <text>L-seryl-[protein] + UDP-N-acetyl-alpha-D-glucosamine = 3-O-(N-acetyl-beta-D-glucosaminyl)-L-seryl-[protein] + UDP + H(+)</text>
        <dbReference type="Rhea" id="RHEA:48904"/>
        <dbReference type="Rhea" id="RHEA-COMP:9863"/>
        <dbReference type="Rhea" id="RHEA-COMP:12251"/>
        <dbReference type="ChEBI" id="CHEBI:15378"/>
        <dbReference type="ChEBI" id="CHEBI:29999"/>
        <dbReference type="ChEBI" id="CHEBI:57705"/>
        <dbReference type="ChEBI" id="CHEBI:58223"/>
        <dbReference type="ChEBI" id="CHEBI:90838"/>
        <dbReference type="EC" id="2.4.1.255"/>
    </reaction>
</comment>
<dbReference type="STRING" id="7719.ENSCINP00000027667"/>
<evidence type="ECO:0000313" key="16">
    <source>
        <dbReference type="Proteomes" id="UP000008144"/>
    </source>
</evidence>
<protein>
    <recommendedName>
        <fullName evidence="9">EGF domain-specific O-linked N-acetylglucosamine transferase</fullName>
        <ecNumber evidence="2">2.4.1.255</ecNumber>
    </recommendedName>
    <alternativeName>
        <fullName evidence="10">Extracellular O-linked N-acetylglucosamine transferase</fullName>
    </alternativeName>
</protein>
<comment type="catalytic activity">
    <reaction evidence="12">
        <text>L-threonyl-[protein] + UDP-N-acetyl-alpha-D-glucosamine = 3-O-(N-acetyl-beta-D-glucosaminyl)-L-threonyl-[protein] + UDP + H(+)</text>
        <dbReference type="Rhea" id="RHEA:48908"/>
        <dbReference type="Rhea" id="RHEA-COMP:11060"/>
        <dbReference type="Rhea" id="RHEA-COMP:12252"/>
        <dbReference type="ChEBI" id="CHEBI:15378"/>
        <dbReference type="ChEBI" id="CHEBI:30013"/>
        <dbReference type="ChEBI" id="CHEBI:57705"/>
        <dbReference type="ChEBI" id="CHEBI:58223"/>
        <dbReference type="ChEBI" id="CHEBI:90840"/>
        <dbReference type="EC" id="2.4.1.255"/>
    </reaction>
</comment>
<reference evidence="15" key="3">
    <citation type="submission" date="2025-09" db="UniProtKB">
        <authorList>
            <consortium name="Ensembl"/>
        </authorList>
    </citation>
    <scope>IDENTIFICATION</scope>
</reference>
<keyword evidence="4" id="KW-0808">Transferase</keyword>
<dbReference type="Pfam" id="PF04577">
    <property type="entry name" value="Glyco_transf_61"/>
    <property type="match status" value="1"/>
</dbReference>
<dbReference type="EC" id="2.4.1.255" evidence="2"/>
<organism evidence="15 16">
    <name type="scientific">Ciona intestinalis</name>
    <name type="common">Transparent sea squirt</name>
    <name type="synonym">Ascidia intestinalis</name>
    <dbReference type="NCBI Taxonomy" id="7719"/>
    <lineage>
        <taxon>Eukaryota</taxon>
        <taxon>Metazoa</taxon>
        <taxon>Chordata</taxon>
        <taxon>Tunicata</taxon>
        <taxon>Ascidiacea</taxon>
        <taxon>Phlebobranchia</taxon>
        <taxon>Cionidae</taxon>
        <taxon>Ciona</taxon>
    </lineage>
</organism>
<proteinExistence type="inferred from homology"/>
<evidence type="ECO:0000256" key="2">
    <source>
        <dbReference type="ARBA" id="ARBA00011970"/>
    </source>
</evidence>
<name>F6VWH1_CIOIN</name>
<evidence type="ECO:0000256" key="4">
    <source>
        <dbReference type="ARBA" id="ARBA00022679"/>
    </source>
</evidence>
<keyword evidence="3" id="KW-0328">Glycosyltransferase</keyword>
<evidence type="ECO:0000256" key="5">
    <source>
        <dbReference type="ARBA" id="ARBA00022729"/>
    </source>
</evidence>
<evidence type="ECO:0000256" key="6">
    <source>
        <dbReference type="ARBA" id="ARBA00022824"/>
    </source>
</evidence>
<dbReference type="PANTHER" id="PTHR20961:SF148">
    <property type="entry name" value="EGF DOMAIN-SPECIFIC O-LINKED N-ACETYLGLUCOSAMINE TRANSFERASE"/>
    <property type="match status" value="1"/>
</dbReference>
<dbReference type="GeneTree" id="ENSGT00940000156493"/>
<sequence>MHCDLICLFFILNIKFVFSSNNSKLLVYQDENGILKRAKCWGYESNCTLEERYGIPTTDCLNEKFKQDFWKMVDFGYVEERRKEFKELLICQPHEDQASSLQCSKYTRYCVARNLYVDFTNLMQANNRDKFRENIFKPGQIGGDCEVNEKMLEDQNEHKSALQSWYAELETFTKVDYSHDRCDIVINHPVIFMKMDFGGNMFHHFCDFFNLFVSLHVNGSSFNKDVQIVMWDTASSNYYDPFSSSWKAFTSRPVTPLVDWDKKKVCFREAYFSLLPRMRGGLYYNTYVPQNCVGSNLFRSFSKFFLQQMKVRQLGPVFVQGRNPKPKLRVTLLQRGTPDNDRVYRKIKNQRELEKVFGEFEDLELTVVEYDWRKMSFKDQLLMTHNSDIMIGMHGAGLTHFLFLPPWAVAFELYNCGDKNCYYDLARLGGIKYMTWSDGGNPKFEPKPSEKGKHHKYGSNPKFWNWAFNPKRFKELVSEAREYVLSHPVYKTLFSKNFAKRKVNSILSVKNKIQH</sequence>
<evidence type="ECO:0000256" key="8">
    <source>
        <dbReference type="ARBA" id="ARBA00037761"/>
    </source>
</evidence>
<dbReference type="GO" id="GO:0097363">
    <property type="term" value="F:protein O-acetylglucosaminyltransferase activity"/>
    <property type="evidence" value="ECO:0000318"/>
    <property type="project" value="GO_Central"/>
</dbReference>
<evidence type="ECO:0000256" key="13">
    <source>
        <dbReference type="SAM" id="SignalP"/>
    </source>
</evidence>
<evidence type="ECO:0000256" key="12">
    <source>
        <dbReference type="ARBA" id="ARBA00049432"/>
    </source>
</evidence>
<evidence type="ECO:0000256" key="1">
    <source>
        <dbReference type="ARBA" id="ARBA00005449"/>
    </source>
</evidence>
<comment type="function">
    <text evidence="8">Catalyzes the transfer of a single N-acetylglucosamine from UDP-GlcNAc to a serine or threonine residue in extracellular proteins resulting in their modification with a beta-linked N-acetylglucosamine (O-GlcNAc). Specifically glycosylates the Thr residue located between the fifth and sixth conserved cysteines of folded EGF-like domains.</text>
</comment>
<evidence type="ECO:0000259" key="14">
    <source>
        <dbReference type="Pfam" id="PF04577"/>
    </source>
</evidence>
<keyword evidence="7" id="KW-0325">Glycoprotein</keyword>
<evidence type="ECO:0000256" key="3">
    <source>
        <dbReference type="ARBA" id="ARBA00022676"/>
    </source>
</evidence>
<keyword evidence="6" id="KW-0256">Endoplasmic reticulum</keyword>
<dbReference type="InParanoid" id="F6VWH1"/>
<accession>F6VWH1</accession>
<evidence type="ECO:0000313" key="15">
    <source>
        <dbReference type="Ensembl" id="ENSCINP00000027667.2"/>
    </source>
</evidence>
<dbReference type="HOGENOM" id="CLU_039300_0_0_1"/>